<sequence>MSRIVMALGLVIAFIGWILYRLLIKKDLNKNLNNVYLGLFFIIIWALFYFFIVEYF</sequence>
<evidence type="ECO:0000313" key="2">
    <source>
        <dbReference type="EMBL" id="SDG84735.1"/>
    </source>
</evidence>
<feature type="transmembrane region" description="Helical" evidence="1">
    <location>
        <begin position="35"/>
        <end position="53"/>
    </location>
</feature>
<gene>
    <name evidence="2" type="ORF">SAMN04488062_102350</name>
</gene>
<keyword evidence="1" id="KW-0472">Membrane</keyword>
<feature type="transmembrane region" description="Helical" evidence="1">
    <location>
        <begin position="6"/>
        <end position="23"/>
    </location>
</feature>
<reference evidence="3" key="1">
    <citation type="submission" date="2016-10" db="EMBL/GenBank/DDBJ databases">
        <authorList>
            <person name="Varghese N."/>
            <person name="Submissions S."/>
        </authorList>
    </citation>
    <scope>NUCLEOTIDE SEQUENCE [LARGE SCALE GENOMIC DNA]</scope>
    <source>
        <strain evidence="3">CGMCC 1.2747</strain>
    </source>
</reference>
<keyword evidence="1" id="KW-0812">Transmembrane</keyword>
<organism evidence="2 3">
    <name type="scientific">Flavobacterium omnivorum</name>
    <dbReference type="NCBI Taxonomy" id="178355"/>
    <lineage>
        <taxon>Bacteria</taxon>
        <taxon>Pseudomonadati</taxon>
        <taxon>Bacteroidota</taxon>
        <taxon>Flavobacteriia</taxon>
        <taxon>Flavobacteriales</taxon>
        <taxon>Flavobacteriaceae</taxon>
        <taxon>Flavobacterium</taxon>
    </lineage>
</organism>
<protein>
    <submittedName>
        <fullName evidence="2">Uncharacterized protein</fullName>
    </submittedName>
</protein>
<accession>A0A1G7XKH8</accession>
<dbReference type="AlphaFoldDB" id="A0A1G7XKH8"/>
<evidence type="ECO:0000313" key="3">
    <source>
        <dbReference type="Proteomes" id="UP000199274"/>
    </source>
</evidence>
<dbReference type="EMBL" id="FNDB01000002">
    <property type="protein sequence ID" value="SDG84735.1"/>
    <property type="molecule type" value="Genomic_DNA"/>
</dbReference>
<keyword evidence="1" id="KW-1133">Transmembrane helix</keyword>
<name>A0A1G7XKH8_9FLAO</name>
<proteinExistence type="predicted"/>
<keyword evidence="3" id="KW-1185">Reference proteome</keyword>
<dbReference type="STRING" id="178355.SAMN04488062_102350"/>
<evidence type="ECO:0000256" key="1">
    <source>
        <dbReference type="SAM" id="Phobius"/>
    </source>
</evidence>
<dbReference type="Proteomes" id="UP000199274">
    <property type="component" value="Unassembled WGS sequence"/>
</dbReference>